<dbReference type="Pfam" id="PF06985">
    <property type="entry name" value="HET"/>
    <property type="match status" value="1"/>
</dbReference>
<accession>A0A077WT44</accession>
<sequence length="318" mass="37191">MRLVKPANDSYLRERIIESSIKDGSDELSLPHYALSHLWGISEENPHLWHDIGDYVDDEHGQPAAAISMRPEKRDTLFKLLEYHRGSYWWIDVLCARTDTPLEIMGDIYKYCRTCYAMLDCNSLIISLQSLNIRGQFLITMTVNEFWRAVDILDTLARSAWWKRVWTWQEMILPRQVLLIAETEELIYNTVDVDLLGDFVVRIWRPKEIKHGDGFKTSSRRCTKPEDYVYGVLGVFQFELPRGIKHNELWQLFISKVENASKHCQWIQVSPHAREFDLLTAQDMAHVFQALLGYEPKNRDYLLDALRMVQKAISGAQL</sequence>
<gene>
    <name evidence="2" type="ORF">LRAMOSA03105</name>
</gene>
<dbReference type="OrthoDB" id="194358at2759"/>
<feature type="domain" description="Heterokaryon incompatibility" evidence="1">
    <location>
        <begin position="34"/>
        <end position="170"/>
    </location>
</feature>
<reference evidence="2" key="1">
    <citation type="journal article" date="2014" name="Genome Announc.">
        <title>De novo whole-genome sequence and genome annotation of Lichtheimia ramosa.</title>
        <authorList>
            <person name="Linde J."/>
            <person name="Schwartze V."/>
            <person name="Binder U."/>
            <person name="Lass-Florl C."/>
            <person name="Voigt K."/>
            <person name="Horn F."/>
        </authorList>
    </citation>
    <scope>NUCLEOTIDE SEQUENCE</scope>
    <source>
        <strain evidence="2">JMRC FSU:6197</strain>
    </source>
</reference>
<dbReference type="PANTHER" id="PTHR24148">
    <property type="entry name" value="ANKYRIN REPEAT DOMAIN-CONTAINING PROTEIN 39 HOMOLOG-RELATED"/>
    <property type="match status" value="1"/>
</dbReference>
<proteinExistence type="predicted"/>
<dbReference type="EMBL" id="LK023335">
    <property type="protein sequence ID" value="CDS10429.1"/>
    <property type="molecule type" value="Genomic_DNA"/>
</dbReference>
<dbReference type="InterPro" id="IPR010730">
    <property type="entry name" value="HET"/>
</dbReference>
<dbReference type="PANTHER" id="PTHR24148:SF64">
    <property type="entry name" value="HETEROKARYON INCOMPATIBILITY DOMAIN-CONTAINING PROTEIN"/>
    <property type="match status" value="1"/>
</dbReference>
<dbReference type="InterPro" id="IPR052895">
    <property type="entry name" value="HetReg/Transcr_Mod"/>
</dbReference>
<name>A0A077WT44_9FUNG</name>
<dbReference type="AlphaFoldDB" id="A0A077WT44"/>
<protein>
    <recommendedName>
        <fullName evidence="1">Heterokaryon incompatibility domain-containing protein</fullName>
    </recommendedName>
</protein>
<evidence type="ECO:0000313" key="2">
    <source>
        <dbReference type="EMBL" id="CDS10429.1"/>
    </source>
</evidence>
<evidence type="ECO:0000259" key="1">
    <source>
        <dbReference type="Pfam" id="PF06985"/>
    </source>
</evidence>
<organism evidence="2">
    <name type="scientific">Lichtheimia ramosa</name>
    <dbReference type="NCBI Taxonomy" id="688394"/>
    <lineage>
        <taxon>Eukaryota</taxon>
        <taxon>Fungi</taxon>
        <taxon>Fungi incertae sedis</taxon>
        <taxon>Mucoromycota</taxon>
        <taxon>Mucoromycotina</taxon>
        <taxon>Mucoromycetes</taxon>
        <taxon>Mucorales</taxon>
        <taxon>Lichtheimiaceae</taxon>
        <taxon>Lichtheimia</taxon>
    </lineage>
</organism>